<dbReference type="EMBL" id="JAGTJJ010000001">
    <property type="protein sequence ID" value="MDC3979657.1"/>
    <property type="molecule type" value="Genomic_DNA"/>
</dbReference>
<evidence type="ECO:0000313" key="2">
    <source>
        <dbReference type="Proteomes" id="UP001151081"/>
    </source>
</evidence>
<evidence type="ECO:0000313" key="1">
    <source>
        <dbReference type="EMBL" id="MDC3979657.1"/>
    </source>
</evidence>
<proteinExistence type="predicted"/>
<keyword evidence="2" id="KW-1185">Reference proteome</keyword>
<name>A0A9X4AR25_9BACT</name>
<gene>
    <name evidence="1" type="ORF">KEG57_04035</name>
</gene>
<reference evidence="1 2" key="1">
    <citation type="submission" date="2021-04" db="EMBL/GenBank/DDBJ databases">
        <title>Genome analysis of Polyangium sp.</title>
        <authorList>
            <person name="Li Y."/>
            <person name="Wang J."/>
        </authorList>
    </citation>
    <scope>NUCLEOTIDE SEQUENCE [LARGE SCALE GENOMIC DNA]</scope>
    <source>
        <strain evidence="1 2">SDU14</strain>
    </source>
</reference>
<dbReference type="InterPro" id="IPR022453">
    <property type="entry name" value="Znf_MqsA-type"/>
</dbReference>
<organism evidence="1 2">
    <name type="scientific">Polyangium jinanense</name>
    <dbReference type="NCBI Taxonomy" id="2829994"/>
    <lineage>
        <taxon>Bacteria</taxon>
        <taxon>Pseudomonadati</taxon>
        <taxon>Myxococcota</taxon>
        <taxon>Polyangia</taxon>
        <taxon>Polyangiales</taxon>
        <taxon>Polyangiaceae</taxon>
        <taxon>Polyangium</taxon>
    </lineage>
</organism>
<protein>
    <submittedName>
        <fullName evidence="1">YgiT-type zinc finger protein</fullName>
    </submittedName>
</protein>
<dbReference type="AlphaFoldDB" id="A0A9X4AR25"/>
<dbReference type="Proteomes" id="UP001151081">
    <property type="component" value="Unassembled WGS sequence"/>
</dbReference>
<accession>A0A9X4AR25</accession>
<comment type="caution">
    <text evidence="1">The sequence shown here is derived from an EMBL/GenBank/DDBJ whole genome shotgun (WGS) entry which is preliminary data.</text>
</comment>
<sequence length="60" mass="6790">MTDLPFKLGDRSIVIVKDVPVLQCPDCHAYLLRDPVMANIERLLESANRSTELAIFRYAA</sequence>
<dbReference type="NCBIfam" id="TIGR03831">
    <property type="entry name" value="YgiT_finger"/>
    <property type="match status" value="1"/>
</dbReference>